<comment type="caution">
    <text evidence="2">The sequence shown here is derived from an EMBL/GenBank/DDBJ whole genome shotgun (WGS) entry which is preliminary data.</text>
</comment>
<reference evidence="2" key="1">
    <citation type="submission" date="2017-09" db="EMBL/GenBank/DDBJ databases">
        <title>The Catabolism of 3,6-Dichlorosalicylic acid is Initiated by the Cytochrome P450 Monooxygenase DsmABC in Rhizorhabdus dicambivorans Ndbn-20.</title>
        <authorList>
            <person name="Na L."/>
        </authorList>
    </citation>
    <scope>NUCLEOTIDE SEQUENCE [LARGE SCALE GENOMIC DNA]</scope>
    <source>
        <strain evidence="2">Ndbn-20m</strain>
    </source>
</reference>
<keyword evidence="1" id="KW-0732">Signal</keyword>
<accession>A0A2A4FYA6</accession>
<proteinExistence type="predicted"/>
<gene>
    <name evidence="2" type="ORF">COO09_07720</name>
</gene>
<feature type="signal peptide" evidence="1">
    <location>
        <begin position="1"/>
        <end position="22"/>
    </location>
</feature>
<dbReference type="KEGG" id="rdi:CMV14_03585"/>
<dbReference type="EMBL" id="NWUF01000006">
    <property type="protein sequence ID" value="PCE42721.1"/>
    <property type="molecule type" value="Genomic_DNA"/>
</dbReference>
<name>A0A2A4FYA6_9SPHN</name>
<feature type="chain" id="PRO_5012020025" evidence="1">
    <location>
        <begin position="23"/>
        <end position="147"/>
    </location>
</feature>
<evidence type="ECO:0000313" key="3">
    <source>
        <dbReference type="Proteomes" id="UP000218934"/>
    </source>
</evidence>
<organism evidence="2 3">
    <name type="scientific">Rhizorhabdus dicambivorans</name>
    <dbReference type="NCBI Taxonomy" id="1850238"/>
    <lineage>
        <taxon>Bacteria</taxon>
        <taxon>Pseudomonadati</taxon>
        <taxon>Pseudomonadota</taxon>
        <taxon>Alphaproteobacteria</taxon>
        <taxon>Sphingomonadales</taxon>
        <taxon>Sphingomonadaceae</taxon>
        <taxon>Rhizorhabdus</taxon>
    </lineage>
</organism>
<dbReference type="Proteomes" id="UP000218934">
    <property type="component" value="Unassembled WGS sequence"/>
</dbReference>
<protein>
    <submittedName>
        <fullName evidence="2">Uncharacterized protein</fullName>
    </submittedName>
</protein>
<evidence type="ECO:0000256" key="1">
    <source>
        <dbReference type="SAM" id="SignalP"/>
    </source>
</evidence>
<evidence type="ECO:0000313" key="2">
    <source>
        <dbReference type="EMBL" id="PCE42721.1"/>
    </source>
</evidence>
<sequence>MNMGMIVLGFVLAAGLAASSIASVTAISCEGDFVKSGTSSGTKVTRQTRTYILDGGQKKVFLYADGEKIDVCAQIARCGMSYGETEISFVATDDAGFMNVFRIDRLGGTMKYDLLQTTGSMSLTFTFDGVCKPTTIRKPAPGKTPLF</sequence>
<keyword evidence="3" id="KW-1185">Reference proteome</keyword>
<dbReference type="AlphaFoldDB" id="A0A2A4FYA6"/>